<evidence type="ECO:0008006" key="4">
    <source>
        <dbReference type="Google" id="ProtNLM"/>
    </source>
</evidence>
<feature type="compositionally biased region" description="Low complexity" evidence="1">
    <location>
        <begin position="421"/>
        <end position="434"/>
    </location>
</feature>
<dbReference type="PANTHER" id="PTHR16070:SF1">
    <property type="entry name" value="PROTEIN FAM222B"/>
    <property type="match status" value="1"/>
</dbReference>
<dbReference type="OrthoDB" id="8950865at2759"/>
<gene>
    <name evidence="2" type="ORF">JZ751_002379</name>
</gene>
<dbReference type="AlphaFoldDB" id="A0A8T2P8Q6"/>
<sequence length="659" mass="71144">MLACMPVAGDLSLQLLSHTQMNTGLQKWDTTQKMRSAQYPTPAELDAYAKKVANSPLTIKIFPSSVKVPQRKHIRRTVNGLDTSSQRYSPYPSQASSKTGLLAIVHGPLKGILKGFEGSRARLLPEVTMNPPNGPYVTQSTLNPHQTVSHHPQGLSQARPLPPQQDLAHPQNLQPQQQQNLAHPQTLQQQQGLVHPQPLQQQRQTLPCSQTLQQQLQQQGLSHPQTLQQQPTPQGSRHLPGMAQPPKLQHPQGLPQAQTLQHPPSLGPLPSSVLQQQQPQQQQGMHGPRKMPDTDAPPNVTVSTSTIPLSMASALHQNRPADLSSIVHQINQFCQPRPGISTTSVCEGQIANPSPINRNLLINASSRVSAQNHSQSQSLPPGPLPSCALGSIDKPTAPALAGAVPPATMSQLSAYHNDIKQQAPQQQLQQPQQQRSWNQHHLSQMQQHIPEGGKSCSRLPRDRPGGPNLPCKGINYPQDPCTGQPYSLKAPVEKPTPSPPVNGLPPGAMPYTNGHYFQPMWNSILPTPNSDSSGSQDLAMPFHGGPPGPSIDCVPGTHYRAGAGSSGQTNLMQSMDYVGGDYQAPCFRDQNLGMMAKMHRPPMSRAPDPGPQFISEVAVRGNAAVLDYCRTSVSALSGATPVILGLTGLYGFQNGQHVP</sequence>
<dbReference type="InterPro" id="IPR029340">
    <property type="entry name" value="FAM222"/>
</dbReference>
<dbReference type="Pfam" id="PF15258">
    <property type="entry name" value="FAM222A"/>
    <property type="match status" value="1"/>
</dbReference>
<evidence type="ECO:0000313" key="3">
    <source>
        <dbReference type="Proteomes" id="UP000824540"/>
    </source>
</evidence>
<dbReference type="PANTHER" id="PTHR16070">
    <property type="entry name" value="PROTEIN FAM222A-RELATED"/>
    <property type="match status" value="1"/>
</dbReference>
<feature type="region of interest" description="Disordered" evidence="1">
    <location>
        <begin position="125"/>
        <end position="302"/>
    </location>
</feature>
<organism evidence="2 3">
    <name type="scientific">Albula glossodonta</name>
    <name type="common">roundjaw bonefish</name>
    <dbReference type="NCBI Taxonomy" id="121402"/>
    <lineage>
        <taxon>Eukaryota</taxon>
        <taxon>Metazoa</taxon>
        <taxon>Chordata</taxon>
        <taxon>Craniata</taxon>
        <taxon>Vertebrata</taxon>
        <taxon>Euteleostomi</taxon>
        <taxon>Actinopterygii</taxon>
        <taxon>Neopterygii</taxon>
        <taxon>Teleostei</taxon>
        <taxon>Albuliformes</taxon>
        <taxon>Albulidae</taxon>
        <taxon>Albula</taxon>
    </lineage>
</organism>
<accession>A0A8T2P8Q6</accession>
<evidence type="ECO:0000256" key="1">
    <source>
        <dbReference type="SAM" id="MobiDB-lite"/>
    </source>
</evidence>
<evidence type="ECO:0000313" key="2">
    <source>
        <dbReference type="EMBL" id="KAG9348639.1"/>
    </source>
</evidence>
<protein>
    <recommendedName>
        <fullName evidence="4">Family with sequence similarity 222 member B</fullName>
    </recommendedName>
</protein>
<keyword evidence="3" id="KW-1185">Reference proteome</keyword>
<name>A0A8T2P8Q6_9TELE</name>
<proteinExistence type="predicted"/>
<reference evidence="2" key="1">
    <citation type="thesis" date="2021" institute="BYU ScholarsArchive" country="Provo, UT, USA">
        <title>Applications of and Algorithms for Genome Assembly and Genomic Analyses with an Emphasis on Marine Teleosts.</title>
        <authorList>
            <person name="Pickett B.D."/>
        </authorList>
    </citation>
    <scope>NUCLEOTIDE SEQUENCE</scope>
    <source>
        <strain evidence="2">HI-2016</strain>
    </source>
</reference>
<dbReference type="EMBL" id="JAFBMS010000011">
    <property type="protein sequence ID" value="KAG9348639.1"/>
    <property type="molecule type" value="Genomic_DNA"/>
</dbReference>
<feature type="compositionally biased region" description="Polar residues" evidence="1">
    <location>
        <begin position="136"/>
        <end position="156"/>
    </location>
</feature>
<feature type="region of interest" description="Disordered" evidence="1">
    <location>
        <begin position="419"/>
        <end position="497"/>
    </location>
</feature>
<feature type="compositionally biased region" description="Polar residues" evidence="1">
    <location>
        <begin position="435"/>
        <end position="447"/>
    </location>
</feature>
<feature type="compositionally biased region" description="Low complexity" evidence="1">
    <location>
        <begin position="170"/>
        <end position="234"/>
    </location>
</feature>
<feature type="compositionally biased region" description="Low complexity" evidence="1">
    <location>
        <begin position="260"/>
        <end position="283"/>
    </location>
</feature>
<dbReference type="Proteomes" id="UP000824540">
    <property type="component" value="Unassembled WGS sequence"/>
</dbReference>
<comment type="caution">
    <text evidence="2">The sequence shown here is derived from an EMBL/GenBank/DDBJ whole genome shotgun (WGS) entry which is preliminary data.</text>
</comment>
<feature type="region of interest" description="Disordered" evidence="1">
    <location>
        <begin position="367"/>
        <end position="391"/>
    </location>
</feature>
<feature type="non-terminal residue" evidence="2">
    <location>
        <position position="1"/>
    </location>
</feature>